<feature type="compositionally biased region" description="Pro residues" evidence="1">
    <location>
        <begin position="587"/>
        <end position="600"/>
    </location>
</feature>
<feature type="compositionally biased region" description="Basic and acidic residues" evidence="1">
    <location>
        <begin position="1267"/>
        <end position="1278"/>
    </location>
</feature>
<feature type="compositionally biased region" description="Polar residues" evidence="1">
    <location>
        <begin position="456"/>
        <end position="466"/>
    </location>
</feature>
<evidence type="ECO:0000313" key="4">
    <source>
        <dbReference type="Proteomes" id="UP001213000"/>
    </source>
</evidence>
<feature type="compositionally biased region" description="Basic and acidic residues" evidence="1">
    <location>
        <begin position="511"/>
        <end position="536"/>
    </location>
</feature>
<feature type="compositionally biased region" description="Low complexity" evidence="1">
    <location>
        <begin position="56"/>
        <end position="69"/>
    </location>
</feature>
<feature type="compositionally biased region" description="Acidic residues" evidence="1">
    <location>
        <begin position="545"/>
        <end position="556"/>
    </location>
</feature>
<feature type="compositionally biased region" description="Low complexity" evidence="1">
    <location>
        <begin position="989"/>
        <end position="1007"/>
    </location>
</feature>
<dbReference type="Pfam" id="PF00533">
    <property type="entry name" value="BRCT"/>
    <property type="match status" value="1"/>
</dbReference>
<feature type="compositionally biased region" description="Polar residues" evidence="1">
    <location>
        <begin position="741"/>
        <end position="751"/>
    </location>
</feature>
<name>A0AAD5VZN3_9AGAR</name>
<feature type="region of interest" description="Disordered" evidence="1">
    <location>
        <begin position="900"/>
        <end position="1278"/>
    </location>
</feature>
<gene>
    <name evidence="3" type="ORF">NP233_g1701</name>
</gene>
<feature type="compositionally biased region" description="Polar residues" evidence="1">
    <location>
        <begin position="139"/>
        <end position="153"/>
    </location>
</feature>
<dbReference type="Gene3D" id="3.40.50.10190">
    <property type="entry name" value="BRCT domain"/>
    <property type="match status" value="1"/>
</dbReference>
<feature type="compositionally biased region" description="Polar residues" evidence="1">
    <location>
        <begin position="963"/>
        <end position="978"/>
    </location>
</feature>
<keyword evidence="4" id="KW-1185">Reference proteome</keyword>
<feature type="compositionally biased region" description="Polar residues" evidence="1">
    <location>
        <begin position="123"/>
        <end position="132"/>
    </location>
</feature>
<comment type="caution">
    <text evidence="3">The sequence shown here is derived from an EMBL/GenBank/DDBJ whole genome shotgun (WGS) entry which is preliminary data.</text>
</comment>
<feature type="compositionally biased region" description="Acidic residues" evidence="1">
    <location>
        <begin position="1406"/>
        <end position="1415"/>
    </location>
</feature>
<dbReference type="InterPro" id="IPR001357">
    <property type="entry name" value="BRCT_dom"/>
</dbReference>
<sequence>MTTKPFPERRTRSQIKLSDDILKVPEHSPMKNARNATRKNSESPMEEVQDSEDELLLSPPKQPKPSGSKRSVSPPPKDEYSSGSKEDIHGRELKRMRREIEEEEIKNPAKARLTKPGHARTASEPNVGSSRLANRKRSGTTSLGNKPKSTSHVEPTPAAEAPTGVLGKARARSVPLFHSSSLSSLPSLDLRNPPLSPIRARSPSRSPDKTHGLRVYPSPSKPAVSEGHPPTEALSNEPSVPMEMDHDPISQPIVEADTVMEQAGEAAEAIPEVSISPSGHHDHEPLPEVAVQPPESPAPVLLNPPSHPPVTPMPSGLSVSSFMSPLTPLPETPLPPKAVDDGQEDRYTTKEGWGYEPTRSDHQKIGALAHTFQEPEAGSSHQPIPQPNFGEPKNTSNIPVPGTAPRSQIPRAPTTSLPPLPVLLKPDHTEKVQSPLKAPVKGPSTLSKPSLLVKTAGSSTPSQRPNAFTVLMRGANNQRAKQQQDKNQAKSVSMLPKAVVGVGSSNVKGKGKVEPAIKKPSLKDKMRGNQRKKAEAPTKFVPQVFDDDEEIEEQEPESLIPSSRISEPKEDLFVPPVMETEVSTGPTTPPLPVPTEPPVARPSMAEEPAPAAEENKASAQSRSPSPVSLITPLPESDSENSGSTTIKPVIVDPAPKPPLTQDDPIPQEKEPSPAPIESNASPRTVQEVEEVTSVDPAPESPVVQHVQLLEEPVVKQVEEPVVQQVEESAVQTELQEEQLHDGSSQGGNSKSIPKKRKQSGIPTSTRVTRSAFKPPPPPPPKPTRRPRSNSVAPRKTTSMSKSGPSVNPITTESGDSLPQGSPMQTSSPVRAFRTPGSSPAKISLAKTPSKYNFLEDGSPSPTKIARAMTMFGRIDRFATDDIGVNPGSSSLSTLSTALEKLKMPAPSRPNTSLGFNPDAGDDDDDSEFPAETMNKLAGLQRDDSLKRALTVGYGGSKKPASVGASSSQAGPSLSTKSKLVQKPMTMFFSKSSSSTSTSTASSSRSAKQNLLGSVRAPLMAPGLKGKGKGPFNNGGGPLFPNANTRLVQKASRKTTLPTVAASPVKGGGGKAFDDDPISSDIILDDSAPKNGGEGSSSMRENRESGDGDVIMGSSTKESGDEGQGLEVDKTEKFTDKGKEREKDKSKSKDSSRRASMALSQLSQSLSAAPAYGTSIKGIMGPPSTPRKIARSVSSTYPDTAVAVSDRATTGTEATDTTKSIRSSTSPDKGPGSGGKRFSARQAAKAALNAETKSPSTGVGPSGSAKKAATEKDKAATKKPESLGILKDCRIFVDVRTDDGEEAGSLFVEMLESLGAKIQNRVGQACTHVIFKNGLMSTITRYRLLRDPKPSVVGIAWVVECVEQRSHVEETPFLIDLSEMNATGTSKRRRSMLPKLISSTLVDSVETDVEPEDGGDADVSMDGSTSSLTMDDDLTPLERARRRRSMVFGPAP</sequence>
<feature type="region of interest" description="Disordered" evidence="1">
    <location>
        <begin position="1406"/>
        <end position="1451"/>
    </location>
</feature>
<dbReference type="EMBL" id="JANIEX010000065">
    <property type="protein sequence ID" value="KAJ3574542.1"/>
    <property type="molecule type" value="Genomic_DNA"/>
</dbReference>
<dbReference type="CDD" id="cd17716">
    <property type="entry name" value="BRCT_microcephalin_rpt1"/>
    <property type="match status" value="1"/>
</dbReference>
<feature type="compositionally biased region" description="Acidic residues" evidence="1">
    <location>
        <begin position="919"/>
        <end position="928"/>
    </location>
</feature>
<dbReference type="Proteomes" id="UP001213000">
    <property type="component" value="Unassembled WGS sequence"/>
</dbReference>
<proteinExistence type="predicted"/>
<feature type="compositionally biased region" description="Low complexity" evidence="1">
    <location>
        <begin position="1208"/>
        <end position="1217"/>
    </location>
</feature>
<feature type="compositionally biased region" description="Pro residues" evidence="1">
    <location>
        <begin position="327"/>
        <end position="336"/>
    </location>
</feature>
<feature type="compositionally biased region" description="Low complexity" evidence="1">
    <location>
        <begin position="173"/>
        <end position="205"/>
    </location>
</feature>
<feature type="compositionally biased region" description="Acidic residues" evidence="1">
    <location>
        <begin position="44"/>
        <end position="55"/>
    </location>
</feature>
<feature type="compositionally biased region" description="Low complexity" evidence="1">
    <location>
        <begin position="601"/>
        <end position="612"/>
    </location>
</feature>
<evidence type="ECO:0000313" key="3">
    <source>
        <dbReference type="EMBL" id="KAJ3574542.1"/>
    </source>
</evidence>
<evidence type="ECO:0000256" key="1">
    <source>
        <dbReference type="SAM" id="MobiDB-lite"/>
    </source>
</evidence>
<feature type="compositionally biased region" description="Polar residues" evidence="1">
    <location>
        <begin position="788"/>
        <end position="828"/>
    </location>
</feature>
<feature type="region of interest" description="Disordered" evidence="1">
    <location>
        <begin position="725"/>
        <end position="861"/>
    </location>
</feature>
<dbReference type="InterPro" id="IPR036420">
    <property type="entry name" value="BRCT_dom_sf"/>
</dbReference>
<accession>A0AAD5VZN3</accession>
<feature type="compositionally biased region" description="Basic and acidic residues" evidence="1">
    <location>
        <begin position="1126"/>
        <end position="1152"/>
    </location>
</feature>
<feature type="region of interest" description="Disordered" evidence="1">
    <location>
        <begin position="1"/>
        <end position="702"/>
    </location>
</feature>
<evidence type="ECO:0000259" key="2">
    <source>
        <dbReference type="PROSITE" id="PS50172"/>
    </source>
</evidence>
<feature type="compositionally biased region" description="Basic and acidic residues" evidence="1">
    <location>
        <begin position="76"/>
        <end position="93"/>
    </location>
</feature>
<feature type="compositionally biased region" description="Polar residues" evidence="1">
    <location>
        <begin position="617"/>
        <end position="628"/>
    </location>
</feature>
<reference evidence="3" key="1">
    <citation type="submission" date="2022-07" db="EMBL/GenBank/DDBJ databases">
        <title>Genome Sequence of Leucocoprinus birnbaumii.</title>
        <authorList>
            <person name="Buettner E."/>
        </authorList>
    </citation>
    <scope>NUCLEOTIDE SEQUENCE</scope>
    <source>
        <strain evidence="3">VT141</strain>
    </source>
</reference>
<protein>
    <recommendedName>
        <fullName evidence="2">BRCT domain-containing protein</fullName>
    </recommendedName>
</protein>
<feature type="compositionally biased region" description="Basic and acidic residues" evidence="1">
    <location>
        <begin position="338"/>
        <end position="349"/>
    </location>
</feature>
<organism evidence="3 4">
    <name type="scientific">Leucocoprinus birnbaumii</name>
    <dbReference type="NCBI Taxonomy" id="56174"/>
    <lineage>
        <taxon>Eukaryota</taxon>
        <taxon>Fungi</taxon>
        <taxon>Dikarya</taxon>
        <taxon>Basidiomycota</taxon>
        <taxon>Agaricomycotina</taxon>
        <taxon>Agaricomycetes</taxon>
        <taxon>Agaricomycetidae</taxon>
        <taxon>Agaricales</taxon>
        <taxon>Agaricineae</taxon>
        <taxon>Agaricaceae</taxon>
        <taxon>Leucocoprinus</taxon>
    </lineage>
</organism>
<dbReference type="PROSITE" id="PS50172">
    <property type="entry name" value="BRCT"/>
    <property type="match status" value="1"/>
</dbReference>
<feature type="domain" description="BRCT" evidence="2">
    <location>
        <begin position="1280"/>
        <end position="1374"/>
    </location>
</feature>
<dbReference type="SUPFAM" id="SSF52113">
    <property type="entry name" value="BRCT domain"/>
    <property type="match status" value="1"/>
</dbReference>
<feature type="compositionally biased region" description="Low complexity" evidence="1">
    <location>
        <begin position="497"/>
        <end position="508"/>
    </location>
</feature>
<feature type="compositionally biased region" description="Low complexity" evidence="1">
    <location>
        <begin position="1153"/>
        <end position="1170"/>
    </location>
</feature>
<feature type="compositionally biased region" description="Basic and acidic residues" evidence="1">
    <location>
        <begin position="1"/>
        <end position="29"/>
    </location>
</feature>